<dbReference type="SUPFAM" id="SSF53756">
    <property type="entry name" value="UDP-Glycosyltransferase/glycogen phosphorylase"/>
    <property type="match status" value="1"/>
</dbReference>
<dbReference type="CDD" id="cd03784">
    <property type="entry name" value="GT1_Gtf-like"/>
    <property type="match status" value="1"/>
</dbReference>
<protein>
    <recommendedName>
        <fullName evidence="8">Glycosyl transferase</fullName>
    </recommendedName>
</protein>
<gene>
    <name evidence="6" type="ORF">SE18_01955</name>
</gene>
<evidence type="ECO:0008006" key="8">
    <source>
        <dbReference type="Google" id="ProtNLM"/>
    </source>
</evidence>
<dbReference type="Proteomes" id="UP000050277">
    <property type="component" value="Unassembled WGS sequence"/>
</dbReference>
<dbReference type="InterPro" id="IPR050426">
    <property type="entry name" value="Glycosyltransferase_28"/>
</dbReference>
<evidence type="ECO:0000256" key="1">
    <source>
        <dbReference type="ARBA" id="ARBA00006962"/>
    </source>
</evidence>
<dbReference type="AlphaFoldDB" id="A0A0P6Y5B4"/>
<sequence>MRALFVLNPGIGHLNPMLPVAQVLQEAGHDVAFAVSAKMLPSIVAKGFNGFPAGLAWLSSEMAQTFPEIFELPFAEQGQAILGSIFADAAAHAMVADLLNLCKTWQPDLIVRNDFEFGSCIAAEILDIPQATISISYFLSANALESLIGEELAYLRSTYGLAPYPTMDMLYPSLYLAFAPPSFQPKEIPTMESLRPLRFTRFSDGELPAWVAQLPDRPTVYASMSSVFDTPTIFPMILEALRDEPINLILTVGTKQDPAHFGPQPDNVYIEQYIPQALLFPHCDLFITHCPFATIMSALSHGMPLLMIPVAGEEPAGAMRAAELGLGKVLRLPNQPKEFFDQWVAEFSVESIRASVRELLQSPRYRNNAQRFQAEIRELPGPERVIELLTNLAQLKA</sequence>
<name>A0A0P6Y5B4_9CHLR</name>
<evidence type="ECO:0000259" key="4">
    <source>
        <dbReference type="Pfam" id="PF06722"/>
    </source>
</evidence>
<keyword evidence="7" id="KW-1185">Reference proteome</keyword>
<evidence type="ECO:0000313" key="7">
    <source>
        <dbReference type="Proteomes" id="UP000050277"/>
    </source>
</evidence>
<evidence type="ECO:0000256" key="3">
    <source>
        <dbReference type="ARBA" id="ARBA00022679"/>
    </source>
</evidence>
<evidence type="ECO:0000256" key="2">
    <source>
        <dbReference type="ARBA" id="ARBA00022676"/>
    </source>
</evidence>
<feature type="domain" description="Erythromycin biosynthesis protein CIII-like N-terminal" evidence="5">
    <location>
        <begin position="23"/>
        <end position="135"/>
    </location>
</feature>
<feature type="domain" description="Erythromycin biosynthesis protein CIII-like C-terminal" evidence="4">
    <location>
        <begin position="247"/>
        <end position="391"/>
    </location>
</feature>
<dbReference type="Pfam" id="PF06722">
    <property type="entry name" value="EryCIII-like_C"/>
    <property type="match status" value="1"/>
</dbReference>
<dbReference type="Gene3D" id="3.40.50.2000">
    <property type="entry name" value="Glycogen Phosphorylase B"/>
    <property type="match status" value="2"/>
</dbReference>
<dbReference type="STRING" id="70996.SE18_01955"/>
<proteinExistence type="inferred from homology"/>
<comment type="caution">
    <text evidence="6">The sequence shown here is derived from an EMBL/GenBank/DDBJ whole genome shotgun (WGS) entry which is preliminary data.</text>
</comment>
<reference evidence="6 7" key="1">
    <citation type="submission" date="2015-07" db="EMBL/GenBank/DDBJ databases">
        <title>Whole genome sequence of Herpetosiphon geysericola DSM 7119.</title>
        <authorList>
            <person name="Hemp J."/>
            <person name="Ward L.M."/>
            <person name="Pace L.A."/>
            <person name="Fischer W.W."/>
        </authorList>
    </citation>
    <scope>NUCLEOTIDE SEQUENCE [LARGE SCALE GENOMIC DNA]</scope>
    <source>
        <strain evidence="6 7">DSM 7119</strain>
    </source>
</reference>
<dbReference type="InterPro" id="IPR002213">
    <property type="entry name" value="UDP_glucos_trans"/>
</dbReference>
<dbReference type="GO" id="GO:0008194">
    <property type="term" value="F:UDP-glycosyltransferase activity"/>
    <property type="evidence" value="ECO:0007669"/>
    <property type="project" value="InterPro"/>
</dbReference>
<dbReference type="EMBL" id="LGKP01000005">
    <property type="protein sequence ID" value="KPL91443.1"/>
    <property type="molecule type" value="Genomic_DNA"/>
</dbReference>
<organism evidence="6 7">
    <name type="scientific">Herpetosiphon geysericola</name>
    <dbReference type="NCBI Taxonomy" id="70996"/>
    <lineage>
        <taxon>Bacteria</taxon>
        <taxon>Bacillati</taxon>
        <taxon>Chloroflexota</taxon>
        <taxon>Chloroflexia</taxon>
        <taxon>Herpetosiphonales</taxon>
        <taxon>Herpetosiphonaceae</taxon>
        <taxon>Herpetosiphon</taxon>
    </lineage>
</organism>
<dbReference type="GO" id="GO:0017000">
    <property type="term" value="P:antibiotic biosynthetic process"/>
    <property type="evidence" value="ECO:0007669"/>
    <property type="project" value="UniProtKB-ARBA"/>
</dbReference>
<dbReference type="PANTHER" id="PTHR48050">
    <property type="entry name" value="STEROL 3-BETA-GLUCOSYLTRANSFERASE"/>
    <property type="match status" value="1"/>
</dbReference>
<dbReference type="InterPro" id="IPR010610">
    <property type="entry name" value="EryCIII-like_C"/>
</dbReference>
<comment type="similarity">
    <text evidence="1">Belongs to the glycosyltransferase 28 family.</text>
</comment>
<dbReference type="InterPro" id="IPR048284">
    <property type="entry name" value="EryCIII-like_N"/>
</dbReference>
<keyword evidence="3" id="KW-0808">Transferase</keyword>
<dbReference type="OrthoDB" id="140855at2"/>
<evidence type="ECO:0000259" key="5">
    <source>
        <dbReference type="Pfam" id="PF21036"/>
    </source>
</evidence>
<dbReference type="GO" id="GO:0016758">
    <property type="term" value="F:hexosyltransferase activity"/>
    <property type="evidence" value="ECO:0007669"/>
    <property type="project" value="UniProtKB-ARBA"/>
</dbReference>
<accession>A0A0P6Y5B4</accession>
<keyword evidence="2" id="KW-0328">Glycosyltransferase</keyword>
<dbReference type="RefSeq" id="WP_054532738.1">
    <property type="nucleotide sequence ID" value="NZ_LGKP01000005.1"/>
</dbReference>
<dbReference type="Pfam" id="PF21036">
    <property type="entry name" value="EryCIII-like_N"/>
    <property type="match status" value="1"/>
</dbReference>
<dbReference type="PANTHER" id="PTHR48050:SF13">
    <property type="entry name" value="STEROL 3-BETA-GLUCOSYLTRANSFERASE UGT80A2"/>
    <property type="match status" value="1"/>
</dbReference>
<evidence type="ECO:0000313" key="6">
    <source>
        <dbReference type="EMBL" id="KPL91443.1"/>
    </source>
</evidence>